<dbReference type="Proteomes" id="UP000619534">
    <property type="component" value="Unassembled WGS sequence"/>
</dbReference>
<evidence type="ECO:0000313" key="3">
    <source>
        <dbReference type="Proteomes" id="UP000619534"/>
    </source>
</evidence>
<dbReference type="Pfam" id="PF01869">
    <property type="entry name" value="BcrAD_BadFG"/>
    <property type="match status" value="1"/>
</dbReference>
<dbReference type="RefSeq" id="WP_062442321.1">
    <property type="nucleotide sequence ID" value="NZ_BMCJ01000002.1"/>
</dbReference>
<dbReference type="GO" id="GO:0016301">
    <property type="term" value="F:kinase activity"/>
    <property type="evidence" value="ECO:0007669"/>
    <property type="project" value="UniProtKB-KW"/>
</dbReference>
<organism evidence="2 3">
    <name type="scientific">Thalassobacillus devorans</name>
    <dbReference type="NCBI Taxonomy" id="279813"/>
    <lineage>
        <taxon>Bacteria</taxon>
        <taxon>Bacillati</taxon>
        <taxon>Bacillota</taxon>
        <taxon>Bacilli</taxon>
        <taxon>Bacillales</taxon>
        <taxon>Bacillaceae</taxon>
        <taxon>Thalassobacillus</taxon>
    </lineage>
</organism>
<dbReference type="Gene3D" id="3.30.420.40">
    <property type="match status" value="2"/>
</dbReference>
<dbReference type="EMBL" id="BMCJ01000002">
    <property type="protein sequence ID" value="GGC85661.1"/>
    <property type="molecule type" value="Genomic_DNA"/>
</dbReference>
<dbReference type="PANTHER" id="PTHR43190:SF3">
    <property type="entry name" value="N-ACETYL-D-GLUCOSAMINE KINASE"/>
    <property type="match status" value="1"/>
</dbReference>
<evidence type="ECO:0000313" key="2">
    <source>
        <dbReference type="EMBL" id="GGC85661.1"/>
    </source>
</evidence>
<proteinExistence type="predicted"/>
<comment type="caution">
    <text evidence="2">The sequence shown here is derived from an EMBL/GenBank/DDBJ whole genome shotgun (WGS) entry which is preliminary data.</text>
</comment>
<name>A0ABQ1NW66_9BACI</name>
<reference evidence="3" key="1">
    <citation type="journal article" date="2019" name="Int. J. Syst. Evol. Microbiol.">
        <title>The Global Catalogue of Microorganisms (GCM) 10K type strain sequencing project: providing services to taxonomists for standard genome sequencing and annotation.</title>
        <authorList>
            <consortium name="The Broad Institute Genomics Platform"/>
            <consortium name="The Broad Institute Genome Sequencing Center for Infectious Disease"/>
            <person name="Wu L."/>
            <person name="Ma J."/>
        </authorList>
    </citation>
    <scope>NUCLEOTIDE SEQUENCE [LARGE SCALE GENOMIC DNA]</scope>
    <source>
        <strain evidence="3">CCM 7282</strain>
    </source>
</reference>
<keyword evidence="3" id="KW-1185">Reference proteome</keyword>
<keyword evidence="2" id="KW-0418">Kinase</keyword>
<evidence type="ECO:0000259" key="1">
    <source>
        <dbReference type="Pfam" id="PF01869"/>
    </source>
</evidence>
<dbReference type="InterPro" id="IPR043129">
    <property type="entry name" value="ATPase_NBD"/>
</dbReference>
<keyword evidence="2" id="KW-0808">Transferase</keyword>
<dbReference type="InterPro" id="IPR052519">
    <property type="entry name" value="Euk-type_GlcNAc_Kinase"/>
</dbReference>
<accession>A0ABQ1NW66</accession>
<protein>
    <submittedName>
        <fullName evidence="2">N-acetylmuramic acid/N-acetylglucosamine kinase</fullName>
    </submittedName>
</protein>
<dbReference type="InterPro" id="IPR002731">
    <property type="entry name" value="ATPase_BadF"/>
</dbReference>
<dbReference type="SUPFAM" id="SSF53067">
    <property type="entry name" value="Actin-like ATPase domain"/>
    <property type="match status" value="2"/>
</dbReference>
<dbReference type="PANTHER" id="PTHR43190">
    <property type="entry name" value="N-ACETYL-D-GLUCOSAMINE KINASE"/>
    <property type="match status" value="1"/>
</dbReference>
<dbReference type="CDD" id="cd24007">
    <property type="entry name" value="ASKHA_NBD_eukNAGK-like"/>
    <property type="match status" value="1"/>
</dbReference>
<gene>
    <name evidence="2" type="primary">murK</name>
    <name evidence="2" type="ORF">GCM10007216_15470</name>
</gene>
<feature type="domain" description="ATPase BadF/BadG/BcrA/BcrD type" evidence="1">
    <location>
        <begin position="9"/>
        <end position="292"/>
    </location>
</feature>
<sequence>MPSNKRYFIGIDGGGTKTELVLGDETGKVILSKTGESTNLKSRSESKVRDTVHQLLQSIPGSIAHIFVAAAGGDRSQDKQRWEQWIREIIGEDPEVTVENDAIAALAGTTFTKEGSVLIAGTGSILYTFQPGKKPSRTGGWGYLFGDEGSGFDIGCHGLQAVMQAYDGRRRQTNLTGRFLERFGLVEPEQLITFIYEHDYPRLAIASLANEVIKAASEGDPAADEIVHNATTALLQLIAAQMEKREKLSPIVLAGGVFQSDYFTGRFIERSQARFQNGMEFLPAAMPPAVGAYGCALLDFGISVTDTTVISIKESYRKV</sequence>